<evidence type="ECO:0000256" key="5">
    <source>
        <dbReference type="ARBA" id="ARBA00023136"/>
    </source>
</evidence>
<evidence type="ECO:0000313" key="8">
    <source>
        <dbReference type="EMBL" id="MBK1877102.1"/>
    </source>
</evidence>
<keyword evidence="2" id="KW-1003">Cell membrane</keyword>
<keyword evidence="4 6" id="KW-1133">Transmembrane helix</keyword>
<dbReference type="EMBL" id="JAENIL010000015">
    <property type="protein sequence ID" value="MBK1877102.1"/>
    <property type="molecule type" value="Genomic_DNA"/>
</dbReference>
<feature type="transmembrane region" description="Helical" evidence="6">
    <location>
        <begin position="133"/>
        <end position="157"/>
    </location>
</feature>
<evidence type="ECO:0000256" key="6">
    <source>
        <dbReference type="SAM" id="Phobius"/>
    </source>
</evidence>
<feature type="transmembrane region" description="Helical" evidence="6">
    <location>
        <begin position="65"/>
        <end position="82"/>
    </location>
</feature>
<comment type="caution">
    <text evidence="8">The sequence shown here is derived from an EMBL/GenBank/DDBJ whole genome shotgun (WGS) entry which is preliminary data.</text>
</comment>
<feature type="domain" description="RDD" evidence="7">
    <location>
        <begin position="24"/>
        <end position="172"/>
    </location>
</feature>
<accession>A0A934VPB2</accession>
<reference evidence="8" key="1">
    <citation type="submission" date="2021-01" db="EMBL/GenBank/DDBJ databases">
        <title>Modified the classification status of verrucomicrobia.</title>
        <authorList>
            <person name="Feng X."/>
        </authorList>
    </citation>
    <scope>NUCLEOTIDE SEQUENCE</scope>
    <source>
        <strain evidence="8">KCTC 13126</strain>
    </source>
</reference>
<feature type="transmembrane region" description="Helical" evidence="6">
    <location>
        <begin position="31"/>
        <end position="53"/>
    </location>
</feature>
<evidence type="ECO:0000259" key="7">
    <source>
        <dbReference type="Pfam" id="PF06271"/>
    </source>
</evidence>
<gene>
    <name evidence="8" type="ORF">JIN87_09495</name>
</gene>
<protein>
    <submittedName>
        <fullName evidence="8">RDD family protein</fullName>
    </submittedName>
</protein>
<dbReference type="AlphaFoldDB" id="A0A934VPB2"/>
<evidence type="ECO:0000256" key="1">
    <source>
        <dbReference type="ARBA" id="ARBA00004651"/>
    </source>
</evidence>
<evidence type="ECO:0000256" key="4">
    <source>
        <dbReference type="ARBA" id="ARBA00022989"/>
    </source>
</evidence>
<dbReference type="Pfam" id="PF06271">
    <property type="entry name" value="RDD"/>
    <property type="match status" value="1"/>
</dbReference>
<keyword evidence="3 6" id="KW-0812">Transmembrane</keyword>
<keyword evidence="5 6" id="KW-0472">Membrane</keyword>
<dbReference type="Proteomes" id="UP000617628">
    <property type="component" value="Unassembled WGS sequence"/>
</dbReference>
<dbReference type="GO" id="GO:0005886">
    <property type="term" value="C:plasma membrane"/>
    <property type="evidence" value="ECO:0007669"/>
    <property type="project" value="UniProtKB-SubCell"/>
</dbReference>
<dbReference type="InterPro" id="IPR010432">
    <property type="entry name" value="RDD"/>
</dbReference>
<evidence type="ECO:0000256" key="3">
    <source>
        <dbReference type="ARBA" id="ARBA00022692"/>
    </source>
</evidence>
<sequence length="353" mass="38377">MNTAPADPVEQSTEAEPIDPSYQYSGFWRRVLAYSIDAILLGAIGLALGFTFYDYFLSIGQAGRLLGLVIYLGYFATLNSQIGNGQTLGKRMLSIQVLNQEGNTLNLQTALIRQSIIAAPIFLNGLTLPSGKYLLAATVLLGVIVFGVGGVIGYFLLFNTRTRRSLHDFICGSHVVKLEKDKTSIDVPPLWKGHLAILAAITLSVATGGVFLGDWAKNNFDLTQITALYNKLSEQEHIRQAGVHLTNHYSFGSDKQDPVTVLQLVASPPHSIPSPSKYALEVVAVALKDETILPDSDVIALSILTGFDLGIAKQHTTRSVSDSPANWKAAIEYYETEGQVPNTQFSSTTNIRF</sequence>
<evidence type="ECO:0000313" key="9">
    <source>
        <dbReference type="Proteomes" id="UP000617628"/>
    </source>
</evidence>
<comment type="subcellular location">
    <subcellularLocation>
        <location evidence="1">Cell membrane</location>
        <topology evidence="1">Multi-pass membrane protein</topology>
    </subcellularLocation>
</comment>
<name>A0A934VPB2_9BACT</name>
<organism evidence="8 9">
    <name type="scientific">Pelagicoccus mobilis</name>
    <dbReference type="NCBI Taxonomy" id="415221"/>
    <lineage>
        <taxon>Bacteria</taxon>
        <taxon>Pseudomonadati</taxon>
        <taxon>Verrucomicrobiota</taxon>
        <taxon>Opitutia</taxon>
        <taxon>Puniceicoccales</taxon>
        <taxon>Pelagicoccaceae</taxon>
        <taxon>Pelagicoccus</taxon>
    </lineage>
</organism>
<dbReference type="RefSeq" id="WP_200355319.1">
    <property type="nucleotide sequence ID" value="NZ_JAENIL010000015.1"/>
</dbReference>
<keyword evidence="9" id="KW-1185">Reference proteome</keyword>
<evidence type="ECO:0000256" key="2">
    <source>
        <dbReference type="ARBA" id="ARBA00022475"/>
    </source>
</evidence>
<dbReference type="InterPro" id="IPR051791">
    <property type="entry name" value="Pra-immunoreactive"/>
</dbReference>
<dbReference type="PANTHER" id="PTHR36115">
    <property type="entry name" value="PROLINE-RICH ANTIGEN HOMOLOG-RELATED"/>
    <property type="match status" value="1"/>
</dbReference>
<proteinExistence type="predicted"/>